<organism evidence="1 2">
    <name type="scientific">Romanomermis culicivorax</name>
    <name type="common">Nematode worm</name>
    <dbReference type="NCBI Taxonomy" id="13658"/>
    <lineage>
        <taxon>Eukaryota</taxon>
        <taxon>Metazoa</taxon>
        <taxon>Ecdysozoa</taxon>
        <taxon>Nematoda</taxon>
        <taxon>Enoplea</taxon>
        <taxon>Dorylaimia</taxon>
        <taxon>Mermithida</taxon>
        <taxon>Mermithoidea</taxon>
        <taxon>Mermithidae</taxon>
        <taxon>Romanomermis</taxon>
    </lineage>
</organism>
<proteinExistence type="predicted"/>
<dbReference type="WBParaSite" id="nRc.2.0.1.t31659-RA">
    <property type="protein sequence ID" value="nRc.2.0.1.t31659-RA"/>
    <property type="gene ID" value="nRc.2.0.1.g31659"/>
</dbReference>
<sequence>MTYVQLLYQDEDQTFWHKQVIDTFLTKMPVFYQLTIGEQAKSFTNVQQLAKVVAKACRVLNATKAEIRTAE</sequence>
<protein>
    <submittedName>
        <fullName evidence="2">Uncharacterized protein</fullName>
    </submittedName>
</protein>
<name>A0A915K028_ROMCU</name>
<dbReference type="AlphaFoldDB" id="A0A915K028"/>
<keyword evidence="1" id="KW-1185">Reference proteome</keyword>
<reference evidence="2" key="1">
    <citation type="submission" date="2022-11" db="UniProtKB">
        <authorList>
            <consortium name="WormBaseParasite"/>
        </authorList>
    </citation>
    <scope>IDENTIFICATION</scope>
</reference>
<dbReference type="Proteomes" id="UP000887565">
    <property type="component" value="Unplaced"/>
</dbReference>
<accession>A0A915K028</accession>
<evidence type="ECO:0000313" key="1">
    <source>
        <dbReference type="Proteomes" id="UP000887565"/>
    </source>
</evidence>
<evidence type="ECO:0000313" key="2">
    <source>
        <dbReference type="WBParaSite" id="nRc.2.0.1.t31659-RA"/>
    </source>
</evidence>